<dbReference type="InterPro" id="IPR042099">
    <property type="entry name" value="ANL_N_sf"/>
</dbReference>
<dbReference type="InterPro" id="IPR020845">
    <property type="entry name" value="AMP-binding_CS"/>
</dbReference>
<dbReference type="Pfam" id="PF00501">
    <property type="entry name" value="AMP-binding"/>
    <property type="match status" value="1"/>
</dbReference>
<dbReference type="InterPro" id="IPR045851">
    <property type="entry name" value="AMP-bd_C_sf"/>
</dbReference>
<evidence type="ECO:0000313" key="6">
    <source>
        <dbReference type="Proteomes" id="UP001501598"/>
    </source>
</evidence>
<evidence type="ECO:0008006" key="7">
    <source>
        <dbReference type="Google" id="ProtNLM"/>
    </source>
</evidence>
<dbReference type="InterPro" id="IPR025110">
    <property type="entry name" value="AMP-bd_C"/>
</dbReference>
<comment type="similarity">
    <text evidence="1">Belongs to the ATP-dependent AMP-binding enzyme family.</text>
</comment>
<dbReference type="PANTHER" id="PTHR43201:SF5">
    <property type="entry name" value="MEDIUM-CHAIN ACYL-COA LIGASE ACSF2, MITOCHONDRIAL"/>
    <property type="match status" value="1"/>
</dbReference>
<evidence type="ECO:0000259" key="4">
    <source>
        <dbReference type="Pfam" id="PF13193"/>
    </source>
</evidence>
<dbReference type="Proteomes" id="UP001501598">
    <property type="component" value="Unassembled WGS sequence"/>
</dbReference>
<feature type="domain" description="AMP-dependent synthetase/ligase" evidence="3">
    <location>
        <begin position="12"/>
        <end position="265"/>
    </location>
</feature>
<reference evidence="6" key="1">
    <citation type="journal article" date="2019" name="Int. J. Syst. Evol. Microbiol.">
        <title>The Global Catalogue of Microorganisms (GCM) 10K type strain sequencing project: providing services to taxonomists for standard genome sequencing and annotation.</title>
        <authorList>
            <consortium name="The Broad Institute Genomics Platform"/>
            <consortium name="The Broad Institute Genome Sequencing Center for Infectious Disease"/>
            <person name="Wu L."/>
            <person name="Ma J."/>
        </authorList>
    </citation>
    <scope>NUCLEOTIDE SEQUENCE [LARGE SCALE GENOMIC DNA]</scope>
    <source>
        <strain evidence="6">JCM 17906</strain>
    </source>
</reference>
<dbReference type="RefSeq" id="WP_345412398.1">
    <property type="nucleotide sequence ID" value="NZ_BAABGT010000012.1"/>
</dbReference>
<keyword evidence="6" id="KW-1185">Reference proteome</keyword>
<comment type="caution">
    <text evidence="5">The sequence shown here is derived from an EMBL/GenBank/DDBJ whole genome shotgun (WGS) entry which is preliminary data.</text>
</comment>
<dbReference type="Pfam" id="PF13193">
    <property type="entry name" value="AMP-binding_C"/>
    <property type="match status" value="1"/>
</dbReference>
<accession>A0ABP8RGC0</accession>
<dbReference type="PROSITE" id="PS00455">
    <property type="entry name" value="AMP_BINDING"/>
    <property type="match status" value="1"/>
</dbReference>
<sequence length="420" mass="42727">MTPVLGGATLPAELAARVRGAAAELERRGIGPGDRVAIDGGDVLAWFLGADLRGAAALVVEPRWSARERAAVLGDARPLATVSGPVVGPVVGAVAGSDAGSVVGTVVSSGADGAAGADAEAPFYLATTSGSSGAPKVLQRSRRSWLRSFEALGRVPGPVLVAGPLSSSLFLFGALHALWCGAELRLAPRLTPDALRGIATVHVVPAMLPDLLGSDVDTIVCGGAHVPQALRRPGLVEYYGSAEHSLIAVRRDGALRPVPGVDLEVRAGELWVRSPLAVDGRLRAGVLDPAPEWTSVGDRVDIVDGALTVHGRGSATVLTGGLLVAAEEVEAVLRQVPGVLDVVVAGTPHPRLGAVVTAVVEGEPSLAALRAAAADGLEPRKRPRIWLRADEIPRTPAGKPARAALTAGLAAGGLDAEPLR</sequence>
<dbReference type="InterPro" id="IPR000873">
    <property type="entry name" value="AMP-dep_synth/lig_dom"/>
</dbReference>
<protein>
    <recommendedName>
        <fullName evidence="7">Acyl-CoA synthetase (AMP-forming)/AMP-acid ligase II</fullName>
    </recommendedName>
</protein>
<evidence type="ECO:0000313" key="5">
    <source>
        <dbReference type="EMBL" id="GAA4537431.1"/>
    </source>
</evidence>
<evidence type="ECO:0000256" key="1">
    <source>
        <dbReference type="ARBA" id="ARBA00006432"/>
    </source>
</evidence>
<dbReference type="EMBL" id="BAABGT010000012">
    <property type="protein sequence ID" value="GAA4537431.1"/>
    <property type="molecule type" value="Genomic_DNA"/>
</dbReference>
<dbReference type="PANTHER" id="PTHR43201">
    <property type="entry name" value="ACYL-COA SYNTHETASE"/>
    <property type="match status" value="1"/>
</dbReference>
<proteinExistence type="inferred from homology"/>
<dbReference type="Gene3D" id="3.40.50.12780">
    <property type="entry name" value="N-terminal domain of ligase-like"/>
    <property type="match status" value="1"/>
</dbReference>
<evidence type="ECO:0000256" key="2">
    <source>
        <dbReference type="ARBA" id="ARBA00022598"/>
    </source>
</evidence>
<dbReference type="SUPFAM" id="SSF56801">
    <property type="entry name" value="Acetyl-CoA synthetase-like"/>
    <property type="match status" value="1"/>
</dbReference>
<feature type="domain" description="AMP-binding enzyme C-terminal" evidence="4">
    <location>
        <begin position="328"/>
        <end position="399"/>
    </location>
</feature>
<name>A0ABP8RGC0_9PSEU</name>
<organism evidence="5 6">
    <name type="scientific">Pseudonocardia xishanensis</name>
    <dbReference type="NCBI Taxonomy" id="630995"/>
    <lineage>
        <taxon>Bacteria</taxon>
        <taxon>Bacillati</taxon>
        <taxon>Actinomycetota</taxon>
        <taxon>Actinomycetes</taxon>
        <taxon>Pseudonocardiales</taxon>
        <taxon>Pseudonocardiaceae</taxon>
        <taxon>Pseudonocardia</taxon>
    </lineage>
</organism>
<dbReference type="Gene3D" id="3.30.300.30">
    <property type="match status" value="1"/>
</dbReference>
<keyword evidence="2" id="KW-0436">Ligase</keyword>
<gene>
    <name evidence="5" type="ORF">GCM10023175_05980</name>
</gene>
<evidence type="ECO:0000259" key="3">
    <source>
        <dbReference type="Pfam" id="PF00501"/>
    </source>
</evidence>